<dbReference type="SMART" id="SM00862">
    <property type="entry name" value="Trans_reg_C"/>
    <property type="match status" value="1"/>
</dbReference>
<dbReference type="Pfam" id="PF00486">
    <property type="entry name" value="Trans_reg_C"/>
    <property type="match status" value="1"/>
</dbReference>
<evidence type="ECO:0000313" key="10">
    <source>
        <dbReference type="EMBL" id="KRM55370.1"/>
    </source>
</evidence>
<evidence type="ECO:0000259" key="9">
    <source>
        <dbReference type="PROSITE" id="PS51755"/>
    </source>
</evidence>
<feature type="domain" description="OmpR/PhoB-type" evidence="9">
    <location>
        <begin position="127"/>
        <end position="227"/>
    </location>
</feature>
<dbReference type="GO" id="GO:0000976">
    <property type="term" value="F:transcription cis-regulatory region binding"/>
    <property type="evidence" value="ECO:0007669"/>
    <property type="project" value="TreeGrafter"/>
</dbReference>
<dbReference type="GO" id="GO:0006355">
    <property type="term" value="P:regulation of DNA-templated transcription"/>
    <property type="evidence" value="ECO:0007669"/>
    <property type="project" value="InterPro"/>
</dbReference>
<evidence type="ECO:0000256" key="5">
    <source>
        <dbReference type="ARBA" id="ARBA00023163"/>
    </source>
</evidence>
<dbReference type="GO" id="GO:0032993">
    <property type="term" value="C:protein-DNA complex"/>
    <property type="evidence" value="ECO:0007669"/>
    <property type="project" value="TreeGrafter"/>
</dbReference>
<organism evidence="10 11">
    <name type="scientific">Lacticaseibacillus sharpeae JCM 1186 = DSM 20505</name>
    <dbReference type="NCBI Taxonomy" id="1291052"/>
    <lineage>
        <taxon>Bacteria</taxon>
        <taxon>Bacillati</taxon>
        <taxon>Bacillota</taxon>
        <taxon>Bacilli</taxon>
        <taxon>Lactobacillales</taxon>
        <taxon>Lactobacillaceae</taxon>
        <taxon>Lacticaseibacillus</taxon>
    </lineage>
</organism>
<evidence type="ECO:0000256" key="3">
    <source>
        <dbReference type="ARBA" id="ARBA00023015"/>
    </source>
</evidence>
<evidence type="ECO:0000256" key="4">
    <source>
        <dbReference type="ARBA" id="ARBA00023125"/>
    </source>
</evidence>
<dbReference type="AlphaFoldDB" id="A0A0R1ZLT7"/>
<evidence type="ECO:0000256" key="7">
    <source>
        <dbReference type="PROSITE-ProRule" id="PRU01091"/>
    </source>
</evidence>
<feature type="modified residue" description="4-aspartylphosphate" evidence="6">
    <location>
        <position position="53"/>
    </location>
</feature>
<dbReference type="PROSITE" id="PS50110">
    <property type="entry name" value="RESPONSE_REGULATORY"/>
    <property type="match status" value="1"/>
</dbReference>
<dbReference type="SUPFAM" id="SSF46894">
    <property type="entry name" value="C-terminal effector domain of the bipartite response regulators"/>
    <property type="match status" value="1"/>
</dbReference>
<dbReference type="CDD" id="cd00383">
    <property type="entry name" value="trans_reg_C"/>
    <property type="match status" value="1"/>
</dbReference>
<feature type="DNA-binding region" description="OmpR/PhoB-type" evidence="7">
    <location>
        <begin position="127"/>
        <end position="227"/>
    </location>
</feature>
<accession>A0A0R1ZLT7</accession>
<dbReference type="RefSeq" id="WP_054679146.1">
    <property type="nucleotide sequence ID" value="NZ_AYYO01000023.1"/>
</dbReference>
<comment type="caution">
    <text evidence="10">The sequence shown here is derived from an EMBL/GenBank/DDBJ whole genome shotgun (WGS) entry which is preliminary data.</text>
</comment>
<dbReference type="GO" id="GO:0005829">
    <property type="term" value="C:cytosol"/>
    <property type="evidence" value="ECO:0007669"/>
    <property type="project" value="TreeGrafter"/>
</dbReference>
<sequence length="231" mass="25784">MTQTIFLVEDEPTIAATISHYLAQWGYTVKAVQDFNHVDAEVAAAAPNLVLMDIRLPFFNGFHWLECIRRTSKVPVMFLTSVSDDMNLVMAMNMGADDFLTKPIELPVLLAKIQGLLRRTYEYQQQDGRYPAGQFELAALDNRVTSIPLAQSIDLTPTETRILRMLFASPGAVVSREDIIAKLWASDAFIDQNTLAVTMTRLRQKVAPIALDQVIQTVRGAGYRLAVQPNA</sequence>
<evidence type="ECO:0000256" key="1">
    <source>
        <dbReference type="ARBA" id="ARBA00022553"/>
    </source>
</evidence>
<dbReference type="PANTHER" id="PTHR48111:SF43">
    <property type="entry name" value="STAGE 0 SPORULATION PROTEIN A HOMOLOG"/>
    <property type="match status" value="1"/>
</dbReference>
<dbReference type="InterPro" id="IPR036388">
    <property type="entry name" value="WH-like_DNA-bd_sf"/>
</dbReference>
<name>A0A0R1ZLT7_9LACO</name>
<gene>
    <name evidence="10" type="ORF">FC18_GL001403</name>
</gene>
<dbReference type="STRING" id="1291052.FC18_GL001403"/>
<dbReference type="EMBL" id="AYYO01000023">
    <property type="protein sequence ID" value="KRM55370.1"/>
    <property type="molecule type" value="Genomic_DNA"/>
</dbReference>
<feature type="domain" description="Response regulatory" evidence="8">
    <location>
        <begin position="4"/>
        <end position="117"/>
    </location>
</feature>
<dbReference type="Proteomes" id="UP000051679">
    <property type="component" value="Unassembled WGS sequence"/>
</dbReference>
<dbReference type="InterPro" id="IPR011006">
    <property type="entry name" value="CheY-like_superfamily"/>
</dbReference>
<evidence type="ECO:0000256" key="2">
    <source>
        <dbReference type="ARBA" id="ARBA00023012"/>
    </source>
</evidence>
<dbReference type="PROSITE" id="PS51755">
    <property type="entry name" value="OMPR_PHOB"/>
    <property type="match status" value="1"/>
</dbReference>
<dbReference type="InterPro" id="IPR001867">
    <property type="entry name" value="OmpR/PhoB-type_DNA-bd"/>
</dbReference>
<dbReference type="Gene3D" id="3.40.50.2300">
    <property type="match status" value="1"/>
</dbReference>
<dbReference type="OrthoDB" id="9790442at2"/>
<reference evidence="10 11" key="1">
    <citation type="journal article" date="2015" name="Genome Announc.">
        <title>Expanding the biotechnology potential of lactobacilli through comparative genomics of 213 strains and associated genera.</title>
        <authorList>
            <person name="Sun Z."/>
            <person name="Harris H.M."/>
            <person name="McCann A."/>
            <person name="Guo C."/>
            <person name="Argimon S."/>
            <person name="Zhang W."/>
            <person name="Yang X."/>
            <person name="Jeffery I.B."/>
            <person name="Cooney J.C."/>
            <person name="Kagawa T.F."/>
            <person name="Liu W."/>
            <person name="Song Y."/>
            <person name="Salvetti E."/>
            <person name="Wrobel A."/>
            <person name="Rasinkangas P."/>
            <person name="Parkhill J."/>
            <person name="Rea M.C."/>
            <person name="O'Sullivan O."/>
            <person name="Ritari J."/>
            <person name="Douillard F.P."/>
            <person name="Paul Ross R."/>
            <person name="Yang R."/>
            <person name="Briner A.E."/>
            <person name="Felis G.E."/>
            <person name="de Vos W.M."/>
            <person name="Barrangou R."/>
            <person name="Klaenhammer T.R."/>
            <person name="Caufield P.W."/>
            <person name="Cui Y."/>
            <person name="Zhang H."/>
            <person name="O'Toole P.W."/>
        </authorList>
    </citation>
    <scope>NUCLEOTIDE SEQUENCE [LARGE SCALE GENOMIC DNA]</scope>
    <source>
        <strain evidence="10 11">DSM 20505</strain>
    </source>
</reference>
<dbReference type="InterPro" id="IPR016032">
    <property type="entry name" value="Sig_transdc_resp-reg_C-effctor"/>
</dbReference>
<dbReference type="GO" id="GO:0000156">
    <property type="term" value="F:phosphorelay response regulator activity"/>
    <property type="evidence" value="ECO:0007669"/>
    <property type="project" value="TreeGrafter"/>
</dbReference>
<evidence type="ECO:0000313" key="11">
    <source>
        <dbReference type="Proteomes" id="UP000051679"/>
    </source>
</evidence>
<dbReference type="Gene3D" id="1.10.10.10">
    <property type="entry name" value="Winged helix-like DNA-binding domain superfamily/Winged helix DNA-binding domain"/>
    <property type="match status" value="1"/>
</dbReference>
<dbReference type="PATRIC" id="fig|1291052.5.peg.1422"/>
<proteinExistence type="predicted"/>
<keyword evidence="1 6" id="KW-0597">Phosphoprotein</keyword>
<evidence type="ECO:0000259" key="8">
    <source>
        <dbReference type="PROSITE" id="PS50110"/>
    </source>
</evidence>
<keyword evidence="5" id="KW-0804">Transcription</keyword>
<dbReference type="PANTHER" id="PTHR48111">
    <property type="entry name" value="REGULATOR OF RPOS"/>
    <property type="match status" value="1"/>
</dbReference>
<dbReference type="SMART" id="SM00448">
    <property type="entry name" value="REC"/>
    <property type="match status" value="1"/>
</dbReference>
<protein>
    <submittedName>
        <fullName evidence="10">Response regulator</fullName>
    </submittedName>
</protein>
<dbReference type="InterPro" id="IPR001789">
    <property type="entry name" value="Sig_transdc_resp-reg_receiver"/>
</dbReference>
<evidence type="ECO:0000256" key="6">
    <source>
        <dbReference type="PROSITE-ProRule" id="PRU00169"/>
    </source>
</evidence>
<keyword evidence="11" id="KW-1185">Reference proteome</keyword>
<dbReference type="SUPFAM" id="SSF52172">
    <property type="entry name" value="CheY-like"/>
    <property type="match status" value="1"/>
</dbReference>
<dbReference type="InterPro" id="IPR039420">
    <property type="entry name" value="WalR-like"/>
</dbReference>
<keyword evidence="2" id="KW-0902">Two-component regulatory system</keyword>
<keyword evidence="3" id="KW-0805">Transcription regulation</keyword>
<dbReference type="Pfam" id="PF00072">
    <property type="entry name" value="Response_reg"/>
    <property type="match status" value="1"/>
</dbReference>
<keyword evidence="4 7" id="KW-0238">DNA-binding</keyword>